<dbReference type="AlphaFoldDB" id="A0A2Z6I9D6"/>
<gene>
    <name evidence="13" type="ORF">SUTMEG_08550</name>
</gene>
<evidence type="ECO:0000313" key="14">
    <source>
        <dbReference type="Proteomes" id="UP000271003"/>
    </source>
</evidence>
<dbReference type="InterPro" id="IPR050298">
    <property type="entry name" value="Gram-neg_bact_OMP"/>
</dbReference>
<dbReference type="PRINTS" id="PR00184">
    <property type="entry name" value="NEISSPPORIN"/>
</dbReference>
<evidence type="ECO:0000256" key="8">
    <source>
        <dbReference type="ARBA" id="ARBA00023114"/>
    </source>
</evidence>
<proteinExistence type="predicted"/>
<evidence type="ECO:0000256" key="1">
    <source>
        <dbReference type="ARBA" id="ARBA00004571"/>
    </source>
</evidence>
<dbReference type="InterPro" id="IPR001702">
    <property type="entry name" value="Porin_Gram-ve"/>
</dbReference>
<evidence type="ECO:0000256" key="5">
    <source>
        <dbReference type="ARBA" id="ARBA00022692"/>
    </source>
</evidence>
<protein>
    <submittedName>
        <fullName evidence="13">Porin</fullName>
    </submittedName>
</protein>
<dbReference type="GO" id="GO:0034220">
    <property type="term" value="P:monoatomic ion transmembrane transport"/>
    <property type="evidence" value="ECO:0007669"/>
    <property type="project" value="InterPro"/>
</dbReference>
<keyword evidence="4" id="KW-1134">Transmembrane beta strand</keyword>
<dbReference type="Proteomes" id="UP000271003">
    <property type="component" value="Chromosome"/>
</dbReference>
<keyword evidence="8" id="KW-0626">Porin</keyword>
<keyword evidence="9" id="KW-0472">Membrane</keyword>
<dbReference type="GO" id="GO:0015288">
    <property type="term" value="F:porin activity"/>
    <property type="evidence" value="ECO:0007669"/>
    <property type="project" value="UniProtKB-KW"/>
</dbReference>
<comment type="subunit">
    <text evidence="2">Homotrimer.</text>
</comment>
<dbReference type="Gene3D" id="2.40.160.10">
    <property type="entry name" value="Porin"/>
    <property type="match status" value="1"/>
</dbReference>
<organism evidence="13 14">
    <name type="scientific">Sutterella megalosphaeroides</name>
    <dbReference type="NCBI Taxonomy" id="2494234"/>
    <lineage>
        <taxon>Bacteria</taxon>
        <taxon>Pseudomonadati</taxon>
        <taxon>Pseudomonadota</taxon>
        <taxon>Betaproteobacteria</taxon>
        <taxon>Burkholderiales</taxon>
        <taxon>Sutterellaceae</taxon>
        <taxon>Sutterella</taxon>
    </lineage>
</organism>
<dbReference type="PANTHER" id="PTHR34501">
    <property type="entry name" value="PROTEIN YDDL-RELATED"/>
    <property type="match status" value="1"/>
</dbReference>
<keyword evidence="14" id="KW-1185">Reference proteome</keyword>
<feature type="chain" id="PRO_5016450689" evidence="11">
    <location>
        <begin position="24"/>
        <end position="373"/>
    </location>
</feature>
<evidence type="ECO:0000256" key="7">
    <source>
        <dbReference type="ARBA" id="ARBA00023065"/>
    </source>
</evidence>
<dbReference type="InterPro" id="IPR002299">
    <property type="entry name" value="Porin_Neis"/>
</dbReference>
<name>A0A2Z6I9D6_9BURK</name>
<dbReference type="EMBL" id="AP018786">
    <property type="protein sequence ID" value="BBF22964.1"/>
    <property type="molecule type" value="Genomic_DNA"/>
</dbReference>
<dbReference type="PANTHER" id="PTHR34501:SF9">
    <property type="entry name" value="MAJOR OUTER MEMBRANE PROTEIN P.IA"/>
    <property type="match status" value="1"/>
</dbReference>
<keyword evidence="5" id="KW-0812">Transmembrane</keyword>
<keyword evidence="3" id="KW-0813">Transport</keyword>
<keyword evidence="6 11" id="KW-0732">Signal</keyword>
<evidence type="ECO:0000256" key="11">
    <source>
        <dbReference type="SAM" id="SignalP"/>
    </source>
</evidence>
<feature type="signal peptide" evidence="11">
    <location>
        <begin position="1"/>
        <end position="23"/>
    </location>
</feature>
<feature type="domain" description="Porin" evidence="12">
    <location>
        <begin position="11"/>
        <end position="342"/>
    </location>
</feature>
<accession>A0A2Z6I9D6</accession>
<dbReference type="KEGG" id="sutt:SUTMEG_08550"/>
<evidence type="ECO:0000256" key="4">
    <source>
        <dbReference type="ARBA" id="ARBA00022452"/>
    </source>
</evidence>
<comment type="subcellular location">
    <subcellularLocation>
        <location evidence="1">Cell outer membrane</location>
        <topology evidence="1">Multi-pass membrane protein</topology>
    </subcellularLocation>
</comment>
<dbReference type="OrthoDB" id="5289162at2"/>
<evidence type="ECO:0000256" key="6">
    <source>
        <dbReference type="ARBA" id="ARBA00022729"/>
    </source>
</evidence>
<evidence type="ECO:0000256" key="3">
    <source>
        <dbReference type="ARBA" id="ARBA00022448"/>
    </source>
</evidence>
<dbReference type="Pfam" id="PF13609">
    <property type="entry name" value="Porin_4"/>
    <property type="match status" value="1"/>
</dbReference>
<dbReference type="SUPFAM" id="SSF56935">
    <property type="entry name" value="Porins"/>
    <property type="match status" value="1"/>
</dbReference>
<dbReference type="GO" id="GO:0009279">
    <property type="term" value="C:cell outer membrane"/>
    <property type="evidence" value="ECO:0007669"/>
    <property type="project" value="UniProtKB-SubCell"/>
</dbReference>
<dbReference type="InterPro" id="IPR033900">
    <property type="entry name" value="Gram_neg_porin_domain"/>
</dbReference>
<sequence length="373" mass="39696">MNKTLLHAASLAALTALATPATASDIQLYGVLDYGLSVQHREYVDGTDSTQSRMVSGQYIGSRVGLKGEEDLGNGLKAGFVLENGFSSDTGALGQGGRLFGRDARLYLDGDFGYLSFGRMGSMVGGNGPYARFGHVVSPFSCGWGDIGGHLQVVSLGYEFIDNAVAYTTPTFAGFDATVQYSFGTDTKKYGTGVEGKSSVERMASGAVRYRNDKMMVAFGVESINQAQPAADNAQLDDSFSWNLGANYDAGWAKFYGYAQVFESYAAAARTTTFALASGVDGWGVNVGVDVPAFGGTAKLGVGYGDFEGSRDSAMTMSTWQTAVGYTYALSRRTTLYTAADWIASDYSQSYKTEKPSATEDVVEFTVGIVHKF</sequence>
<evidence type="ECO:0000256" key="2">
    <source>
        <dbReference type="ARBA" id="ARBA00011233"/>
    </source>
</evidence>
<evidence type="ECO:0000256" key="9">
    <source>
        <dbReference type="ARBA" id="ARBA00023136"/>
    </source>
</evidence>
<dbReference type="CDD" id="cd00342">
    <property type="entry name" value="gram_neg_porins"/>
    <property type="match status" value="1"/>
</dbReference>
<dbReference type="InterPro" id="IPR023614">
    <property type="entry name" value="Porin_dom_sf"/>
</dbReference>
<evidence type="ECO:0000259" key="12">
    <source>
        <dbReference type="Pfam" id="PF13609"/>
    </source>
</evidence>
<keyword evidence="10" id="KW-0998">Cell outer membrane</keyword>
<dbReference type="PRINTS" id="PR00182">
    <property type="entry name" value="ECOLNEIPORIN"/>
</dbReference>
<dbReference type="RefSeq" id="WP_120176621.1">
    <property type="nucleotide sequence ID" value="NZ_AP018786.1"/>
</dbReference>
<reference evidence="13 14" key="1">
    <citation type="journal article" date="2018" name="Int. J. Syst. Evol. Microbiol.">
        <title>Mesosutterella multiformis gen. nov., sp. nov., a member of the family Sutterellaceae and Sutterella megalosphaeroides sp. nov., isolated from human faeces.</title>
        <authorList>
            <person name="Sakamoto M."/>
            <person name="Ikeyama N."/>
            <person name="Kunihiro T."/>
            <person name="Iino T."/>
            <person name="Yuki M."/>
            <person name="Ohkuma M."/>
        </authorList>
    </citation>
    <scope>NUCLEOTIDE SEQUENCE [LARGE SCALE GENOMIC DNA]</scope>
    <source>
        <strain evidence="13 14">6FBBBH3</strain>
    </source>
</reference>
<evidence type="ECO:0000313" key="13">
    <source>
        <dbReference type="EMBL" id="BBF22964.1"/>
    </source>
</evidence>
<dbReference type="GO" id="GO:0046930">
    <property type="term" value="C:pore complex"/>
    <property type="evidence" value="ECO:0007669"/>
    <property type="project" value="UniProtKB-KW"/>
</dbReference>
<keyword evidence="7" id="KW-0406">Ion transport</keyword>
<evidence type="ECO:0000256" key="10">
    <source>
        <dbReference type="ARBA" id="ARBA00023237"/>
    </source>
</evidence>